<protein>
    <submittedName>
        <fullName evidence="1">Uncharacterized protein</fullName>
    </submittedName>
</protein>
<reference evidence="1 2" key="1">
    <citation type="submission" date="2018-03" db="EMBL/GenBank/DDBJ databases">
        <title>Marinobacter brunus sp. nov., a marine bacterium of Gamma-proteobacteria isolated from the surface seawater of the South China Sea.</title>
        <authorList>
            <person name="Cheng H."/>
            <person name="Wu Y.-H."/>
            <person name="Xamxidin M."/>
            <person name="Xu X.-W."/>
        </authorList>
    </citation>
    <scope>NUCLEOTIDE SEQUENCE [LARGE SCALE GENOMIC DNA]</scope>
    <source>
        <strain evidence="1 2">NH169-3</strain>
    </source>
</reference>
<dbReference type="EMBL" id="PXNP01000081">
    <property type="protein sequence ID" value="PSF06223.1"/>
    <property type="molecule type" value="Genomic_DNA"/>
</dbReference>
<evidence type="ECO:0000313" key="2">
    <source>
        <dbReference type="Proteomes" id="UP000239866"/>
    </source>
</evidence>
<dbReference type="AlphaFoldDB" id="A0A2T1K8X3"/>
<organism evidence="1 2">
    <name type="scientific">Marinobacter fuscus</name>
    <dbReference type="NCBI Taxonomy" id="2109942"/>
    <lineage>
        <taxon>Bacteria</taxon>
        <taxon>Pseudomonadati</taxon>
        <taxon>Pseudomonadota</taxon>
        <taxon>Gammaproteobacteria</taxon>
        <taxon>Pseudomonadales</taxon>
        <taxon>Marinobacteraceae</taxon>
        <taxon>Marinobacter</taxon>
    </lineage>
</organism>
<comment type="caution">
    <text evidence="1">The sequence shown here is derived from an EMBL/GenBank/DDBJ whole genome shotgun (WGS) entry which is preliminary data.</text>
</comment>
<sequence length="109" mass="12621">MNRSNEDKYCELTKKFRELFDQELSDDELNNKTGGIIGDEALQLGVYIWLHNQSAIEYYVSWLPHYRGDSHGIIYKNGKHELLATLPQIGKVTKAELELRAELERKGLI</sequence>
<evidence type="ECO:0000313" key="1">
    <source>
        <dbReference type="EMBL" id="PSF06223.1"/>
    </source>
</evidence>
<keyword evidence="2" id="KW-1185">Reference proteome</keyword>
<dbReference type="Proteomes" id="UP000239866">
    <property type="component" value="Unassembled WGS sequence"/>
</dbReference>
<dbReference type="RefSeq" id="WP_106762526.1">
    <property type="nucleotide sequence ID" value="NZ_PXNP01000081.1"/>
</dbReference>
<name>A0A2T1K8X3_9GAMM</name>
<proteinExistence type="predicted"/>
<accession>A0A2T1K8X3</accession>
<gene>
    <name evidence="1" type="ORF">C7H09_10840</name>
</gene>